<proteinExistence type="predicted"/>
<dbReference type="AlphaFoldDB" id="A0A371GR15"/>
<sequence>MGVITLRSGKELPQQQKVNLHSEFPNFDDFIDYDCTCTGLTEFPICTKGARVVDIVGSNITRVVKVVEVQPPLPSIVQPLHPLSKQEERLLQEEEAIEAAEPHHS</sequence>
<dbReference type="Proteomes" id="UP000257109">
    <property type="component" value="Unassembled WGS sequence"/>
</dbReference>
<organism evidence="1 2">
    <name type="scientific">Mucuna pruriens</name>
    <name type="common">Velvet bean</name>
    <name type="synonym">Dolichos pruriens</name>
    <dbReference type="NCBI Taxonomy" id="157652"/>
    <lineage>
        <taxon>Eukaryota</taxon>
        <taxon>Viridiplantae</taxon>
        <taxon>Streptophyta</taxon>
        <taxon>Embryophyta</taxon>
        <taxon>Tracheophyta</taxon>
        <taxon>Spermatophyta</taxon>
        <taxon>Magnoliopsida</taxon>
        <taxon>eudicotyledons</taxon>
        <taxon>Gunneridae</taxon>
        <taxon>Pentapetalae</taxon>
        <taxon>rosids</taxon>
        <taxon>fabids</taxon>
        <taxon>Fabales</taxon>
        <taxon>Fabaceae</taxon>
        <taxon>Papilionoideae</taxon>
        <taxon>50 kb inversion clade</taxon>
        <taxon>NPAAA clade</taxon>
        <taxon>indigoferoid/millettioid clade</taxon>
        <taxon>Phaseoleae</taxon>
        <taxon>Mucuna</taxon>
    </lineage>
</organism>
<evidence type="ECO:0000313" key="1">
    <source>
        <dbReference type="EMBL" id="RDX92952.1"/>
    </source>
</evidence>
<evidence type="ECO:0000313" key="2">
    <source>
        <dbReference type="Proteomes" id="UP000257109"/>
    </source>
</evidence>
<feature type="non-terminal residue" evidence="1">
    <location>
        <position position="1"/>
    </location>
</feature>
<gene>
    <name evidence="1" type="ORF">CR513_24849</name>
</gene>
<dbReference type="EMBL" id="QJKJ01004732">
    <property type="protein sequence ID" value="RDX92952.1"/>
    <property type="molecule type" value="Genomic_DNA"/>
</dbReference>
<keyword evidence="2" id="KW-1185">Reference proteome</keyword>
<protein>
    <submittedName>
        <fullName evidence="1">Uncharacterized protein</fullName>
    </submittedName>
</protein>
<name>A0A371GR15_MUCPR</name>
<comment type="caution">
    <text evidence="1">The sequence shown here is derived from an EMBL/GenBank/DDBJ whole genome shotgun (WGS) entry which is preliminary data.</text>
</comment>
<accession>A0A371GR15</accession>
<reference evidence="1" key="1">
    <citation type="submission" date="2018-05" db="EMBL/GenBank/DDBJ databases">
        <title>Draft genome of Mucuna pruriens seed.</title>
        <authorList>
            <person name="Nnadi N.E."/>
            <person name="Vos R."/>
            <person name="Hasami M.H."/>
            <person name="Devisetty U.K."/>
            <person name="Aguiy J.C."/>
        </authorList>
    </citation>
    <scope>NUCLEOTIDE SEQUENCE [LARGE SCALE GENOMIC DNA]</scope>
    <source>
        <strain evidence="1">JCA_2017</strain>
    </source>
</reference>